<accession>A0ABY2BHM3</accession>
<dbReference type="Proteomes" id="UP000295818">
    <property type="component" value="Unassembled WGS sequence"/>
</dbReference>
<keyword evidence="4" id="KW-1185">Reference proteome</keyword>
<dbReference type="EMBL" id="SLWM01000013">
    <property type="protein sequence ID" value="TCO17909.1"/>
    <property type="molecule type" value="Genomic_DNA"/>
</dbReference>
<evidence type="ECO:0000259" key="2">
    <source>
        <dbReference type="Pfam" id="PF01909"/>
    </source>
</evidence>
<reference evidence="3 4" key="1">
    <citation type="journal article" date="2015" name="Stand. Genomic Sci.">
        <title>Genomic Encyclopedia of Bacterial and Archaeal Type Strains, Phase III: the genomes of soil and plant-associated and newly described type strains.</title>
        <authorList>
            <person name="Whitman W.B."/>
            <person name="Woyke T."/>
            <person name="Klenk H.P."/>
            <person name="Zhou Y."/>
            <person name="Lilburn T.G."/>
            <person name="Beck B.J."/>
            <person name="De Vos P."/>
            <person name="Vandamme P."/>
            <person name="Eisen J.A."/>
            <person name="Garrity G."/>
            <person name="Hugenholtz P."/>
            <person name="Kyrpides N.C."/>
        </authorList>
    </citation>
    <scope>NUCLEOTIDE SEQUENCE [LARGE SCALE GENOMIC DNA]</scope>
    <source>
        <strain evidence="3 4">VKM Ac-2538</strain>
    </source>
</reference>
<evidence type="ECO:0000256" key="1">
    <source>
        <dbReference type="SAM" id="MobiDB-lite"/>
    </source>
</evidence>
<feature type="compositionally biased region" description="Basic and acidic residues" evidence="1">
    <location>
        <begin position="157"/>
        <end position="176"/>
    </location>
</feature>
<evidence type="ECO:0000313" key="4">
    <source>
        <dbReference type="Proteomes" id="UP000295818"/>
    </source>
</evidence>
<sequence length="218" mass="23548">MFGAVAERYLLFVQAEGVVMGEDGRCARFAAGDLGITDLSRRLRCAYSERRAVMPSYPKALSPLREDEDGAEHTADLLELHVEQGGSVVTGTADEYSDLDLVLVSPTDADHQAILAEAPEFAAKVGLRGRGRAGHDARLGAGAVGDQRQGGQALGRPTDRADRARARPGAARDRGHAGPRRLPPALWATVRLYQELRGDVERRTDAEVTALAYLREFS</sequence>
<comment type="caution">
    <text evidence="3">The sequence shown here is derived from an EMBL/GenBank/DDBJ whole genome shotgun (WGS) entry which is preliminary data.</text>
</comment>
<evidence type="ECO:0000313" key="3">
    <source>
        <dbReference type="EMBL" id="TCO17909.1"/>
    </source>
</evidence>
<feature type="region of interest" description="Disordered" evidence="1">
    <location>
        <begin position="140"/>
        <end position="181"/>
    </location>
</feature>
<proteinExistence type="predicted"/>
<protein>
    <submittedName>
        <fullName evidence="3">Nucleotidyltransferase-like protein</fullName>
    </submittedName>
</protein>
<name>A0ABY2BHM3_9ACTN</name>
<dbReference type="SUPFAM" id="SSF81301">
    <property type="entry name" value="Nucleotidyltransferase"/>
    <property type="match status" value="1"/>
</dbReference>
<dbReference type="Pfam" id="PF01909">
    <property type="entry name" value="NTP_transf_2"/>
    <property type="match status" value="1"/>
</dbReference>
<organism evidence="3 4">
    <name type="scientific">Kribbella orskensis</name>
    <dbReference type="NCBI Taxonomy" id="2512216"/>
    <lineage>
        <taxon>Bacteria</taxon>
        <taxon>Bacillati</taxon>
        <taxon>Actinomycetota</taxon>
        <taxon>Actinomycetes</taxon>
        <taxon>Propionibacteriales</taxon>
        <taxon>Kribbellaceae</taxon>
        <taxon>Kribbella</taxon>
    </lineage>
</organism>
<dbReference type="InterPro" id="IPR043519">
    <property type="entry name" value="NT_sf"/>
</dbReference>
<dbReference type="InterPro" id="IPR002934">
    <property type="entry name" value="Polymerase_NTP_transf_dom"/>
</dbReference>
<feature type="domain" description="Polymerase nucleotidyl transferase" evidence="2">
    <location>
        <begin position="85"/>
        <end position="122"/>
    </location>
</feature>
<gene>
    <name evidence="3" type="ORF">EV644_113139</name>
</gene>